<evidence type="ECO:0000259" key="10">
    <source>
        <dbReference type="Pfam" id="PF24575"/>
    </source>
</evidence>
<dbReference type="Pfam" id="PF24575">
    <property type="entry name" value="TPR_Slam"/>
    <property type="match status" value="1"/>
</dbReference>
<dbReference type="SUPFAM" id="SSF48452">
    <property type="entry name" value="TPR-like"/>
    <property type="match status" value="1"/>
</dbReference>
<evidence type="ECO:0000256" key="1">
    <source>
        <dbReference type="ARBA" id="ARBA00004571"/>
    </source>
</evidence>
<feature type="domain" description="Surface lipoprotein assembly modifier N-terminal TPR repeats region" evidence="10">
    <location>
        <begin position="73"/>
        <end position="168"/>
    </location>
</feature>
<evidence type="ECO:0000256" key="4">
    <source>
        <dbReference type="ARBA" id="ARBA00022729"/>
    </source>
</evidence>
<keyword evidence="6" id="KW-0998">Cell outer membrane</keyword>
<keyword evidence="3" id="KW-0812">Transmembrane</keyword>
<accession>A0ABW8L359</accession>
<protein>
    <submittedName>
        <fullName evidence="11">Surface lipoprotein assembly modifier</fullName>
    </submittedName>
</protein>
<feature type="signal peptide" evidence="8">
    <location>
        <begin position="1"/>
        <end position="30"/>
    </location>
</feature>
<feature type="domain" description="Surface lipoprotein assembly modifier C-terminal" evidence="9">
    <location>
        <begin position="206"/>
        <end position="498"/>
    </location>
</feature>
<reference evidence="11 12" key="1">
    <citation type="submission" date="2024-11" db="EMBL/GenBank/DDBJ databases">
        <title>The Natural Products Discovery Center: Release of the First 8490 Sequenced Strains for Exploring Actinobacteria Biosynthetic Diversity.</title>
        <authorList>
            <person name="Kalkreuter E."/>
            <person name="Kautsar S.A."/>
            <person name="Yang D."/>
            <person name="Bader C.D."/>
            <person name="Teijaro C.N."/>
            <person name="Fluegel L."/>
            <person name="Davis C.M."/>
            <person name="Simpson J.R."/>
            <person name="Lauterbach L."/>
            <person name="Steele A.D."/>
            <person name="Gui C."/>
            <person name="Meng S."/>
            <person name="Li G."/>
            <person name="Viehrig K."/>
            <person name="Ye F."/>
            <person name="Su P."/>
            <person name="Kiefer A.F."/>
            <person name="Nichols A."/>
            <person name="Cepeda A.J."/>
            <person name="Yan W."/>
            <person name="Fan B."/>
            <person name="Jiang Y."/>
            <person name="Adhikari A."/>
            <person name="Zheng C.-J."/>
            <person name="Schuster L."/>
            <person name="Cowan T.M."/>
            <person name="Smanski M.J."/>
            <person name="Chevrette M.G."/>
            <person name="De Carvalho L.P.S."/>
            <person name="Shen B."/>
        </authorList>
    </citation>
    <scope>NUCLEOTIDE SEQUENCE [LARGE SCALE GENOMIC DNA]</scope>
    <source>
        <strain evidence="11 12">NPDC078403</strain>
    </source>
</reference>
<feature type="chain" id="PRO_5045341503" evidence="8">
    <location>
        <begin position="31"/>
        <end position="498"/>
    </location>
</feature>
<name>A0ABW8L359_9GAMM</name>
<dbReference type="InterPro" id="IPR011990">
    <property type="entry name" value="TPR-like_helical_dom_sf"/>
</dbReference>
<evidence type="ECO:0000313" key="11">
    <source>
        <dbReference type="EMBL" id="MFK3866475.1"/>
    </source>
</evidence>
<dbReference type="Pfam" id="PF04575">
    <property type="entry name" value="SlipAM"/>
    <property type="match status" value="1"/>
</dbReference>
<comment type="similarity">
    <text evidence="7">Belongs to the Slam family.</text>
</comment>
<dbReference type="InterPro" id="IPR057556">
    <property type="entry name" value="TPR_Slam"/>
</dbReference>
<comment type="subcellular location">
    <subcellularLocation>
        <location evidence="1">Cell outer membrane</location>
        <topology evidence="1">Multi-pass membrane protein</topology>
    </subcellularLocation>
</comment>
<evidence type="ECO:0000256" key="8">
    <source>
        <dbReference type="SAM" id="SignalP"/>
    </source>
</evidence>
<keyword evidence="12" id="KW-1185">Reference proteome</keyword>
<dbReference type="Proteomes" id="UP001620262">
    <property type="component" value="Unassembled WGS sequence"/>
</dbReference>
<gene>
    <name evidence="11" type="ORF">ACI2JU_21765</name>
</gene>
<organism evidence="11 12">
    <name type="scientific">Pseudoalteromonas rhizosphaerae</name>
    <dbReference type="NCBI Taxonomy" id="2518973"/>
    <lineage>
        <taxon>Bacteria</taxon>
        <taxon>Pseudomonadati</taxon>
        <taxon>Pseudomonadota</taxon>
        <taxon>Gammaproteobacteria</taxon>
        <taxon>Alteromonadales</taxon>
        <taxon>Pseudoalteromonadaceae</taxon>
        <taxon>Pseudoalteromonas</taxon>
    </lineage>
</organism>
<evidence type="ECO:0000256" key="3">
    <source>
        <dbReference type="ARBA" id="ARBA00022692"/>
    </source>
</evidence>
<comment type="caution">
    <text evidence="11">The sequence shown here is derived from an EMBL/GenBank/DDBJ whole genome shotgun (WGS) entry which is preliminary data.</text>
</comment>
<evidence type="ECO:0000256" key="7">
    <source>
        <dbReference type="ARBA" id="ARBA00023609"/>
    </source>
</evidence>
<sequence>MNHQNKSHYYRNTVQLWVVMLVLNSPLLSASTETRLHLQQRIEQNIKQNEHSMVADAAHDSAKSSSFTINGQQIQVNNNVHELGQAVYLLVQHKQWPAAQDFLSRYVALKNYDVMLAHYAQGAIARSAGRLNEAEQQHLAVLAQRQDFLPSQLELARVLFDNNKNTDALILFEHIAEQLPNDNPKVDGVRHTVNSFIDALNYRQAWRGSFALGPSFSDNLNQSSQSYTCLLSLPSEECLIERETPQAVSGDGVDFDANISKRFAYSGHHGLSFRGLAYGSNYLSNSEYNEHTVIANLGYSYQTAYEQFSASGQFKYNALGNSTLYSAAGVKLDWLTNLSKKLNVKLELEIEQQSYQPQHYSYQSGTQLANYNTLWYQLNEQWLLFGGLDYSKKNNSEQVHAYQLFSSRFGVNKRWSNGVETTFFASLRSRKYEQYSALLAQKRKDLEQNYTLIVSMPNLAVFSMTPIFTLNHTAVNSNVDWLYSYDKNSVSLKFEKKF</sequence>
<dbReference type="InterPro" id="IPR007655">
    <property type="entry name" value="Slam_C"/>
</dbReference>
<evidence type="ECO:0000256" key="6">
    <source>
        <dbReference type="ARBA" id="ARBA00023237"/>
    </source>
</evidence>
<keyword evidence="5" id="KW-0472">Membrane</keyword>
<evidence type="ECO:0000256" key="2">
    <source>
        <dbReference type="ARBA" id="ARBA00022452"/>
    </source>
</evidence>
<keyword evidence="2" id="KW-1134">Transmembrane beta strand</keyword>
<keyword evidence="11" id="KW-0449">Lipoprotein</keyword>
<dbReference type="Gene3D" id="1.25.40.10">
    <property type="entry name" value="Tetratricopeptide repeat domain"/>
    <property type="match status" value="1"/>
</dbReference>
<evidence type="ECO:0000256" key="5">
    <source>
        <dbReference type="ARBA" id="ARBA00023136"/>
    </source>
</evidence>
<dbReference type="RefSeq" id="WP_149983092.1">
    <property type="nucleotide sequence ID" value="NZ_CABVLM010000017.1"/>
</dbReference>
<dbReference type="EMBL" id="JBJDOT010000048">
    <property type="protein sequence ID" value="MFK3866475.1"/>
    <property type="molecule type" value="Genomic_DNA"/>
</dbReference>
<evidence type="ECO:0000313" key="12">
    <source>
        <dbReference type="Proteomes" id="UP001620262"/>
    </source>
</evidence>
<evidence type="ECO:0000259" key="9">
    <source>
        <dbReference type="Pfam" id="PF04575"/>
    </source>
</evidence>
<keyword evidence="4 8" id="KW-0732">Signal</keyword>
<proteinExistence type="inferred from homology"/>